<dbReference type="GO" id="GO:0065002">
    <property type="term" value="P:intracellular protein transmembrane transport"/>
    <property type="evidence" value="ECO:0007669"/>
    <property type="project" value="UniProtKB-UniRule"/>
</dbReference>
<dbReference type="GO" id="GO:0009306">
    <property type="term" value="P:protein secretion"/>
    <property type="evidence" value="ECO:0007669"/>
    <property type="project" value="UniProtKB-UniRule"/>
</dbReference>
<dbReference type="EMBL" id="BATA01000022">
    <property type="protein sequence ID" value="GAD52413.1"/>
    <property type="molecule type" value="Genomic_DNA"/>
</dbReference>
<dbReference type="NCBIfam" id="NF006910">
    <property type="entry name" value="PRK09400.1-6"/>
    <property type="match status" value="1"/>
</dbReference>
<keyword evidence="10" id="KW-1185">Reference proteome</keyword>
<evidence type="ECO:0000256" key="4">
    <source>
        <dbReference type="ARBA" id="ARBA00022989"/>
    </source>
</evidence>
<dbReference type="Proteomes" id="UP000016986">
    <property type="component" value="Unassembled WGS sequence"/>
</dbReference>
<evidence type="ECO:0000256" key="6">
    <source>
        <dbReference type="ARBA" id="ARBA00023136"/>
    </source>
</evidence>
<protein>
    <recommendedName>
        <fullName evidence="8">Protein translocase subunit SecE</fullName>
    </recommendedName>
    <alternativeName>
        <fullName evidence="8">Protein transport protein Sec61 gamma subunit homolog</fullName>
    </alternativeName>
</protein>
<accession>U3ACB3</accession>
<dbReference type="GO" id="GO:0006605">
    <property type="term" value="P:protein targeting"/>
    <property type="evidence" value="ECO:0007669"/>
    <property type="project" value="UniProtKB-UniRule"/>
</dbReference>
<dbReference type="SUPFAM" id="SSF103456">
    <property type="entry name" value="Preprotein translocase SecE subunit"/>
    <property type="match status" value="1"/>
</dbReference>
<keyword evidence="1 8" id="KW-0813">Transport</keyword>
<keyword evidence="3 8" id="KW-0653">Protein transport</keyword>
<keyword evidence="6 8" id="KW-0472">Membrane</keyword>
<dbReference type="GO" id="GO:0008320">
    <property type="term" value="F:protein transmembrane transporter activity"/>
    <property type="evidence" value="ECO:0007669"/>
    <property type="project" value="UniProtKB-UniRule"/>
</dbReference>
<keyword evidence="4 8" id="KW-1133">Transmembrane helix</keyword>
<comment type="subunit">
    <text evidence="8">Component of the Sec protein translocase complex. Heterotrimer consisting of SecY (alpha), SecG (beta) and SecE (gamma) subunits. The heterotrimers can form oligomers, although 1 heterotrimer is thought to be able to translocate proteins. Interacts with the ribosome. May interact with SecDF, and other proteins may be involved.</text>
</comment>
<organism evidence="9 10">
    <name type="scientific">Halarchaeum acidiphilum MH1-52-1</name>
    <dbReference type="NCBI Taxonomy" id="1261545"/>
    <lineage>
        <taxon>Archaea</taxon>
        <taxon>Methanobacteriati</taxon>
        <taxon>Methanobacteriota</taxon>
        <taxon>Stenosarchaea group</taxon>
        <taxon>Halobacteria</taxon>
        <taxon>Halobacteriales</taxon>
        <taxon>Halobacteriaceae</taxon>
    </lineage>
</organism>
<reference evidence="9 10" key="1">
    <citation type="submission" date="2013-09" db="EMBL/GenBank/DDBJ databases">
        <title>Whole genome sequencing of Halarchaeum acidiphilum strain MH1-52-1.</title>
        <authorList>
            <person name="Shimane Y."/>
            <person name="Minegishi H."/>
            <person name="Nishi S."/>
            <person name="Echigo A."/>
            <person name="Shuto A."/>
            <person name="Konishi M."/>
            <person name="Ito T."/>
            <person name="Ohkuma M."/>
            <person name="Ohta Y."/>
            <person name="Nagano Y."/>
            <person name="Tsubouchi T."/>
            <person name="Mori K."/>
            <person name="Usui K."/>
            <person name="Kamekura M."/>
            <person name="Usami R."/>
            <person name="Takaki Y."/>
            <person name="Hatada Y."/>
        </authorList>
    </citation>
    <scope>NUCLEOTIDE SEQUENCE [LARGE SCALE GENOMIC DNA]</scope>
    <source>
        <strain evidence="9 10">JCM 16109</strain>
    </source>
</reference>
<dbReference type="GO" id="GO:0012505">
    <property type="term" value="C:endomembrane system"/>
    <property type="evidence" value="ECO:0007669"/>
    <property type="project" value="UniProtKB-SubCell"/>
</dbReference>
<evidence type="ECO:0000256" key="3">
    <source>
        <dbReference type="ARBA" id="ARBA00022927"/>
    </source>
</evidence>
<name>U3ACB3_9EURY</name>
<dbReference type="eggNOG" id="arCOG02204">
    <property type="taxonomic scope" value="Archaea"/>
</dbReference>
<keyword evidence="2 8" id="KW-0812">Transmembrane</keyword>
<comment type="similarity">
    <text evidence="8">Belongs to the SecE/SEC61-gamma family.</text>
</comment>
<keyword evidence="8" id="KW-1003">Cell membrane</keyword>
<gene>
    <name evidence="8" type="primary">secE</name>
    <name evidence="9" type="ORF">MBEHAL_1173</name>
</gene>
<dbReference type="InterPro" id="IPR023391">
    <property type="entry name" value="Prot_translocase_SecE_dom_sf"/>
</dbReference>
<evidence type="ECO:0000256" key="5">
    <source>
        <dbReference type="ARBA" id="ARBA00023010"/>
    </source>
</evidence>
<feature type="transmembrane region" description="Helical" evidence="8">
    <location>
        <begin position="28"/>
        <end position="53"/>
    </location>
</feature>
<dbReference type="InterPro" id="IPR001901">
    <property type="entry name" value="Translocase_SecE/Sec61-g"/>
</dbReference>
<comment type="subcellular location">
    <subcellularLocation>
        <location evidence="8">Cell membrane</location>
        <topology evidence="8">Single-pass membrane protein</topology>
    </subcellularLocation>
    <subcellularLocation>
        <location evidence="7">Endomembrane system</location>
        <topology evidence="7">Single-pass membrane protein</topology>
    </subcellularLocation>
</comment>
<dbReference type="InterPro" id="IPR008158">
    <property type="entry name" value="Translocase_Sec61-g"/>
</dbReference>
<evidence type="ECO:0000256" key="7">
    <source>
        <dbReference type="ARBA" id="ARBA00037847"/>
    </source>
</evidence>
<keyword evidence="5 8" id="KW-0811">Translocation</keyword>
<dbReference type="AlphaFoldDB" id="U3ACB3"/>
<dbReference type="GO" id="GO:0005886">
    <property type="term" value="C:plasma membrane"/>
    <property type="evidence" value="ECO:0007669"/>
    <property type="project" value="UniProtKB-SubCell"/>
</dbReference>
<evidence type="ECO:0000313" key="9">
    <source>
        <dbReference type="EMBL" id="GAD52413.1"/>
    </source>
</evidence>
<dbReference type="HAMAP" id="MF_00422">
    <property type="entry name" value="SecE"/>
    <property type="match status" value="1"/>
</dbReference>
<dbReference type="Gene3D" id="1.20.5.820">
    <property type="entry name" value="Preprotein translocase SecE subunit"/>
    <property type="match status" value="1"/>
</dbReference>
<proteinExistence type="inferred from homology"/>
<comment type="caution">
    <text evidence="9">The sequence shown here is derived from an EMBL/GenBank/DDBJ whole genome shotgun (WGS) entry which is preliminary data.</text>
</comment>
<comment type="function">
    <text evidence="8">Essential subunit of the Sec protein translocation channel SecYEG. Clamps together the 2 halves of SecY. May contact the channel plug during translocation.</text>
</comment>
<evidence type="ECO:0000313" key="10">
    <source>
        <dbReference type="Proteomes" id="UP000016986"/>
    </source>
</evidence>
<dbReference type="NCBIfam" id="TIGR00327">
    <property type="entry name" value="secE_euk_arch"/>
    <property type="match status" value="1"/>
</dbReference>
<sequence length="58" mass="6089">MDVPLELSAYTRVLKLASTPEWTEFSQIALIAGAGILLIGIIGFVVFLVMGVIPGTGV</sequence>
<evidence type="ECO:0000256" key="8">
    <source>
        <dbReference type="HAMAP-Rule" id="MF_00422"/>
    </source>
</evidence>
<evidence type="ECO:0000256" key="2">
    <source>
        <dbReference type="ARBA" id="ARBA00022692"/>
    </source>
</evidence>
<dbReference type="RefSeq" id="WP_021780063.1">
    <property type="nucleotide sequence ID" value="NZ_BANO01000026.1"/>
</dbReference>
<evidence type="ECO:0000256" key="1">
    <source>
        <dbReference type="ARBA" id="ARBA00022448"/>
    </source>
</evidence>